<dbReference type="PROSITE" id="PS51450">
    <property type="entry name" value="LRR"/>
    <property type="match status" value="6"/>
</dbReference>
<dbReference type="InterPro" id="IPR001611">
    <property type="entry name" value="Leu-rich_rpt"/>
</dbReference>
<dbReference type="GO" id="GO:0005886">
    <property type="term" value="C:plasma membrane"/>
    <property type="evidence" value="ECO:0007669"/>
    <property type="project" value="TreeGrafter"/>
</dbReference>
<dbReference type="Proteomes" id="UP000694867">
    <property type="component" value="Unplaced"/>
</dbReference>
<reference evidence="8" key="1">
    <citation type="submission" date="2025-08" db="UniProtKB">
        <authorList>
            <consortium name="RefSeq"/>
        </authorList>
    </citation>
    <scope>IDENTIFICATION</scope>
</reference>
<dbReference type="FunFam" id="3.80.10.10:FF:001164">
    <property type="entry name" value="GH01279p"/>
    <property type="match status" value="1"/>
</dbReference>
<feature type="signal peptide" evidence="5">
    <location>
        <begin position="1"/>
        <end position="20"/>
    </location>
</feature>
<feature type="chain" id="PRO_5042478124" evidence="5">
    <location>
        <begin position="21"/>
        <end position="580"/>
    </location>
</feature>
<evidence type="ECO:0000256" key="3">
    <source>
        <dbReference type="ARBA" id="ARBA00022737"/>
    </source>
</evidence>
<dbReference type="AlphaFoldDB" id="A0AAJ6QLT7"/>
<sequence>MKSILVALTVVAVAALPATALRQRSFRENFRRCPQNCACTVDMNQGKKVICDQGGLREMPILNMDGDTQVFHFTAPPDLPNNSTLGRLFSYFTNLEEIRITHSQIPAIGENTFHPLRKLQILDLSFNNLTTVIEKEFYGLIELKVLNLSNNQISKCPSAPFRYLKKLTSLILSNNRLQLVPRLFFMLKNLQRLDLSGNPLNSIDPDVLKDLRPVTRLYLARCNLSTLHSLVYQNLPNLEHLDLRDNKFTYLAPEEFRHLTKLQYLYLDGNTLTTLKHRTFAGQALKQLGLSRNSITTIEECAFCNSSISELNLSRNRLESSVGDPLRALSLSIEKLDLSYSPTLRGTIVAELIQNLHKLSVINLEGIGLYDLPAATFSPLTNLRQLYLNNNRFSEFRYSLFQELRKLEVLNISHNNLKFLRSSIIRSLNDTNTRVIMHDNPWKCQKCYMIHMLNFLSQRPIEDNVKPPLCADPANVRGRDLYHVRIFELDECNNPILEPRVSGTESQVGLVVAIIIIMVIVTIIVATIVIYKTQGAVYYTHEEDRSRGSLSYDNLGCKEGLDSKRPSIVATIDDTISRSS</sequence>
<dbReference type="SMART" id="SM00369">
    <property type="entry name" value="LRR_TYP"/>
    <property type="match status" value="12"/>
</dbReference>
<dbReference type="PRINTS" id="PR00019">
    <property type="entry name" value="LEURICHRPT"/>
</dbReference>
<evidence type="ECO:0000259" key="6">
    <source>
        <dbReference type="SMART" id="SM00013"/>
    </source>
</evidence>
<dbReference type="SUPFAM" id="SSF52058">
    <property type="entry name" value="L domain-like"/>
    <property type="match status" value="1"/>
</dbReference>
<dbReference type="InterPro" id="IPR003591">
    <property type="entry name" value="Leu-rich_rpt_typical-subtyp"/>
</dbReference>
<dbReference type="InterPro" id="IPR000372">
    <property type="entry name" value="LRRNT"/>
</dbReference>
<dbReference type="Gene3D" id="3.80.10.10">
    <property type="entry name" value="Ribonuclease Inhibitor"/>
    <property type="match status" value="2"/>
</dbReference>
<keyword evidence="4" id="KW-0472">Membrane</keyword>
<dbReference type="GeneID" id="100906964"/>
<evidence type="ECO:0000256" key="2">
    <source>
        <dbReference type="ARBA" id="ARBA00022729"/>
    </source>
</evidence>
<evidence type="ECO:0000313" key="7">
    <source>
        <dbReference type="Proteomes" id="UP000694867"/>
    </source>
</evidence>
<dbReference type="InterPro" id="IPR050541">
    <property type="entry name" value="LRR_TM_domain-containing"/>
</dbReference>
<dbReference type="PANTHER" id="PTHR24369">
    <property type="entry name" value="ANTIGEN BSP, PUTATIVE-RELATED"/>
    <property type="match status" value="1"/>
</dbReference>
<evidence type="ECO:0000313" key="8">
    <source>
        <dbReference type="RefSeq" id="XP_003737030.3"/>
    </source>
</evidence>
<organism evidence="7 8">
    <name type="scientific">Galendromus occidentalis</name>
    <name type="common">western predatory mite</name>
    <dbReference type="NCBI Taxonomy" id="34638"/>
    <lineage>
        <taxon>Eukaryota</taxon>
        <taxon>Metazoa</taxon>
        <taxon>Ecdysozoa</taxon>
        <taxon>Arthropoda</taxon>
        <taxon>Chelicerata</taxon>
        <taxon>Arachnida</taxon>
        <taxon>Acari</taxon>
        <taxon>Parasitiformes</taxon>
        <taxon>Mesostigmata</taxon>
        <taxon>Gamasina</taxon>
        <taxon>Phytoseioidea</taxon>
        <taxon>Phytoseiidae</taxon>
        <taxon>Typhlodrominae</taxon>
        <taxon>Galendromus</taxon>
    </lineage>
</organism>
<dbReference type="PANTHER" id="PTHR24369:SF210">
    <property type="entry name" value="CHAOPTIN-RELATED"/>
    <property type="match status" value="1"/>
</dbReference>
<gene>
    <name evidence="8" type="primary">LOC100906964</name>
</gene>
<evidence type="ECO:0000256" key="5">
    <source>
        <dbReference type="SAM" id="SignalP"/>
    </source>
</evidence>
<keyword evidence="7" id="KW-1185">Reference proteome</keyword>
<keyword evidence="1" id="KW-0433">Leucine-rich repeat</keyword>
<dbReference type="Pfam" id="PF00560">
    <property type="entry name" value="LRR_1"/>
    <property type="match status" value="1"/>
</dbReference>
<dbReference type="RefSeq" id="XP_003737030.3">
    <property type="nucleotide sequence ID" value="XM_003736982.3"/>
</dbReference>
<feature type="domain" description="LRRNT" evidence="6">
    <location>
        <begin position="32"/>
        <end position="68"/>
    </location>
</feature>
<keyword evidence="2 5" id="KW-0732">Signal</keyword>
<dbReference type="KEGG" id="goe:100906964"/>
<evidence type="ECO:0000256" key="1">
    <source>
        <dbReference type="ARBA" id="ARBA00022614"/>
    </source>
</evidence>
<dbReference type="SMART" id="SM00013">
    <property type="entry name" value="LRRNT"/>
    <property type="match status" value="1"/>
</dbReference>
<keyword evidence="3" id="KW-0677">Repeat</keyword>
<name>A0AAJ6QLT7_9ACAR</name>
<dbReference type="SMART" id="SM00365">
    <property type="entry name" value="LRR_SD22"/>
    <property type="match status" value="4"/>
</dbReference>
<keyword evidence="4" id="KW-1133">Transmembrane helix</keyword>
<protein>
    <submittedName>
        <fullName evidence="8">TLR4 interactor with leucine rich repeats</fullName>
    </submittedName>
</protein>
<dbReference type="Pfam" id="PF13855">
    <property type="entry name" value="LRR_8"/>
    <property type="match status" value="3"/>
</dbReference>
<feature type="transmembrane region" description="Helical" evidence="4">
    <location>
        <begin position="508"/>
        <end position="531"/>
    </location>
</feature>
<dbReference type="InterPro" id="IPR032675">
    <property type="entry name" value="LRR_dom_sf"/>
</dbReference>
<evidence type="ECO:0000256" key="4">
    <source>
        <dbReference type="SAM" id="Phobius"/>
    </source>
</evidence>
<accession>A0AAJ6QLT7</accession>
<keyword evidence="4" id="KW-0812">Transmembrane</keyword>
<proteinExistence type="predicted"/>